<comment type="caution">
    <text evidence="1">The sequence shown here is derived from an EMBL/GenBank/DDBJ whole genome shotgun (WGS) entry which is preliminary data.</text>
</comment>
<sequence length="121" mass="13769">MSEELLDFNAERVDRQMADLLDSFESHPRMQPPNVNPTIFFLFDFVRNTHRQLKTIDLESVRAGDTTARQQVTEVLARNRFANELINDKTGKLAMMTGDDPRNPVDLGPDIKAKAQALLQV</sequence>
<dbReference type="EMBL" id="RCNU01000001">
    <property type="protein sequence ID" value="RWQ98925.1"/>
    <property type="molecule type" value="Genomic_DNA"/>
</dbReference>
<protein>
    <submittedName>
        <fullName evidence="1">Uncharacterized protein</fullName>
    </submittedName>
</protein>
<evidence type="ECO:0000313" key="1">
    <source>
        <dbReference type="EMBL" id="RWQ98925.1"/>
    </source>
</evidence>
<gene>
    <name evidence="1" type="ORF">C8Q69DRAFT_4133</name>
</gene>
<proteinExistence type="predicted"/>
<dbReference type="GeneID" id="39597597"/>
<accession>A0A443I4H9</accession>
<organism evidence="1 2">
    <name type="scientific">Byssochlamys spectabilis</name>
    <name type="common">Paecilomyces variotii</name>
    <dbReference type="NCBI Taxonomy" id="264951"/>
    <lineage>
        <taxon>Eukaryota</taxon>
        <taxon>Fungi</taxon>
        <taxon>Dikarya</taxon>
        <taxon>Ascomycota</taxon>
        <taxon>Pezizomycotina</taxon>
        <taxon>Eurotiomycetes</taxon>
        <taxon>Eurotiomycetidae</taxon>
        <taxon>Eurotiales</taxon>
        <taxon>Thermoascaceae</taxon>
        <taxon>Paecilomyces</taxon>
    </lineage>
</organism>
<name>A0A443I4H9_BYSSP</name>
<evidence type="ECO:0000313" key="2">
    <source>
        <dbReference type="Proteomes" id="UP000283841"/>
    </source>
</evidence>
<dbReference type="VEuPathDB" id="FungiDB:C8Q69DRAFT_4133"/>
<reference evidence="1 2" key="1">
    <citation type="journal article" date="2018" name="Front. Microbiol.">
        <title>Genomic and genetic insights into a cosmopolitan fungus, Paecilomyces variotii (Eurotiales).</title>
        <authorList>
            <person name="Urquhart A.S."/>
            <person name="Mondo S.J."/>
            <person name="Makela M.R."/>
            <person name="Hane J.K."/>
            <person name="Wiebenga A."/>
            <person name="He G."/>
            <person name="Mihaltcheva S."/>
            <person name="Pangilinan J."/>
            <person name="Lipzen A."/>
            <person name="Barry K."/>
            <person name="de Vries R.P."/>
            <person name="Grigoriev I.V."/>
            <person name="Idnurm A."/>
        </authorList>
    </citation>
    <scope>NUCLEOTIDE SEQUENCE [LARGE SCALE GENOMIC DNA]</scope>
    <source>
        <strain evidence="1 2">CBS 101075</strain>
    </source>
</reference>
<dbReference type="RefSeq" id="XP_028488570.1">
    <property type="nucleotide sequence ID" value="XM_028628320.1"/>
</dbReference>
<dbReference type="Proteomes" id="UP000283841">
    <property type="component" value="Unassembled WGS sequence"/>
</dbReference>
<dbReference type="AlphaFoldDB" id="A0A443I4H9"/>
<keyword evidence="2" id="KW-1185">Reference proteome</keyword>